<dbReference type="EMBL" id="CP019791">
    <property type="protein sequence ID" value="AQT69365.1"/>
    <property type="molecule type" value="Genomic_DNA"/>
</dbReference>
<proteinExistence type="predicted"/>
<evidence type="ECO:0000313" key="1">
    <source>
        <dbReference type="EMBL" id="AQT69365.1"/>
    </source>
</evidence>
<sequence>MEHLIIIAIVLVSLVSLIVYYKRKASNPPCDSGGCASCPSGNVCSDETKRQLNQESQSTVNEPENKS</sequence>
<reference evidence="2" key="1">
    <citation type="submission" date="2017-02" db="EMBL/GenBank/DDBJ databases">
        <title>Comparative genomics and description of representatives of a novel lineage of planctomycetes thriving in anoxic sediments.</title>
        <authorList>
            <person name="Spring S."/>
            <person name="Bunk B."/>
            <person name="Sproer C."/>
        </authorList>
    </citation>
    <scope>NUCLEOTIDE SEQUENCE [LARGE SCALE GENOMIC DNA]</scope>
    <source>
        <strain evidence="2">ST-NAGAB-D1</strain>
    </source>
</reference>
<organism evidence="1 2">
    <name type="scientific">Anaerohalosphaera lusitana</name>
    <dbReference type="NCBI Taxonomy" id="1936003"/>
    <lineage>
        <taxon>Bacteria</taxon>
        <taxon>Pseudomonadati</taxon>
        <taxon>Planctomycetota</taxon>
        <taxon>Phycisphaerae</taxon>
        <taxon>Sedimentisphaerales</taxon>
        <taxon>Anaerohalosphaeraceae</taxon>
        <taxon>Anaerohalosphaera</taxon>
    </lineage>
</organism>
<name>A0A1U9NNG1_9BACT</name>
<dbReference type="Proteomes" id="UP000189674">
    <property type="component" value="Chromosome"/>
</dbReference>
<dbReference type="KEGG" id="alus:STSP2_02554"/>
<keyword evidence="2" id="KW-1185">Reference proteome</keyword>
<accession>A0A1U9NNG1</accession>
<protein>
    <submittedName>
        <fullName evidence="1">Virus attachment protein p12 family protein</fullName>
    </submittedName>
</protein>
<dbReference type="STRING" id="1936003.STSP2_02554"/>
<dbReference type="AlphaFoldDB" id="A0A1U9NNG1"/>
<gene>
    <name evidence="1" type="ORF">STSP2_02554</name>
</gene>
<evidence type="ECO:0000313" key="2">
    <source>
        <dbReference type="Proteomes" id="UP000189674"/>
    </source>
</evidence>